<keyword evidence="4" id="KW-0418">Kinase</keyword>
<comment type="similarity">
    <text evidence="1">Belongs to the N-acylglucosamine 2-epimerase family.</text>
</comment>
<dbReference type="OrthoDB" id="9776822at2"/>
<feature type="domain" description="Carbohydrate kinase PfkB" evidence="3">
    <location>
        <begin position="1"/>
        <end position="295"/>
    </location>
</feature>
<evidence type="ECO:0000259" key="3">
    <source>
        <dbReference type="Pfam" id="PF00294"/>
    </source>
</evidence>
<dbReference type="Pfam" id="PF07221">
    <property type="entry name" value="GlcNAc_2-epim"/>
    <property type="match status" value="1"/>
</dbReference>
<dbReference type="EC" id="2.7.1.45" evidence="4"/>
<dbReference type="SUPFAM" id="SSF53613">
    <property type="entry name" value="Ribokinase-like"/>
    <property type="match status" value="1"/>
</dbReference>
<dbReference type="RefSeq" id="WP_083480586.1">
    <property type="nucleotide sequence ID" value="NZ_CYPR01000173.1"/>
</dbReference>
<dbReference type="InterPro" id="IPR010819">
    <property type="entry name" value="AGE/CE"/>
</dbReference>
<dbReference type="GO" id="GO:0016853">
    <property type="term" value="F:isomerase activity"/>
    <property type="evidence" value="ECO:0007669"/>
    <property type="project" value="UniProtKB-KW"/>
</dbReference>
<dbReference type="CDD" id="cd01166">
    <property type="entry name" value="KdgK"/>
    <property type="match status" value="1"/>
</dbReference>
<name>A0A0M7BBY7_9RHOB</name>
<dbReference type="Pfam" id="PF00294">
    <property type="entry name" value="PfkB"/>
    <property type="match status" value="1"/>
</dbReference>
<dbReference type="InterPro" id="IPR008928">
    <property type="entry name" value="6-hairpin_glycosidase_sf"/>
</dbReference>
<sequence length="721" mass="78070">MRRLVAIGEVMVELCGGQENVWRSGFAGDTLNTLWYARAGLDPERDTVFYVTALGTDSMSDRILEFLATAGIETSGIRRIEGRNPGLYMIEQKAGDRAFLYWRGQSAARCLADDEHSLRDALRGADMIYLSGITLAILPPAARERLLTVLQEARANGATLAFDPNIRPALWEDAETMRDVLSRMAGASQIVLPSFDDEARTFGDVDPAATIARYLSAGAQEVAVKDGGRPVKLSDGASIEVAAVAEVVDATAAGDSFNGAYLAARLAGHTPSESARVGISTAQQVVAAPGACINLKSLAAWRQRAGSEGDGVARGARAARHFALCLMPDWLKVALPPDGDPAPVVEALGDDDTPQRTTLAQCRTVFTLAHLYLVTGGPEFLKAAGRIQAFVMRHLRDEDGGFRCAVATDGALLDDPETRLRRSYDQSFALLALVTLRRADPTAASAADVDACWRFIETCLIEHATGALWEDDRGAAGSLVRGQNPQMHMLEALLQAHEMTGEPVWLSRARSFVEVAEKHFIDPVTGAVREFVGADLAPLDTEAGRRHEPGHQFEWAWLLRRYAAFSGDPAPMAHAERMQAFAETHGVRPAGPMAGAPYDAVDADGRVTEEGHLLWPLTEAGKLYAARALAEHDRVAADRAREIAETVFGRYFADGAVAWVNRLDSQGQILWGAALSRLLYHVAIFVTEGGRAGLWRLNGQDGRPIEDTSPYQSEEERKCTT</sequence>
<organism evidence="4 5">
    <name type="scientific">Jannaschia seosinensis</name>
    <dbReference type="NCBI Taxonomy" id="313367"/>
    <lineage>
        <taxon>Bacteria</taxon>
        <taxon>Pseudomonadati</taxon>
        <taxon>Pseudomonadota</taxon>
        <taxon>Alphaproteobacteria</taxon>
        <taxon>Rhodobacterales</taxon>
        <taxon>Roseobacteraceae</taxon>
        <taxon>Jannaschia</taxon>
    </lineage>
</organism>
<evidence type="ECO:0000256" key="2">
    <source>
        <dbReference type="ARBA" id="ARBA00023235"/>
    </source>
</evidence>
<evidence type="ECO:0000313" key="4">
    <source>
        <dbReference type="EMBL" id="CUH39901.1"/>
    </source>
</evidence>
<keyword evidence="5" id="KW-1185">Reference proteome</keyword>
<dbReference type="InterPro" id="IPR011611">
    <property type="entry name" value="PfkB_dom"/>
</dbReference>
<gene>
    <name evidence="4" type="primary">kdgK_2</name>
    <name evidence="4" type="ORF">JSE7799_02629</name>
</gene>
<protein>
    <submittedName>
        <fullName evidence="4">2-dehydro-3-deoxygluconokinase</fullName>
        <ecNumber evidence="4">2.7.1.45</ecNumber>
    </submittedName>
</protein>
<proteinExistence type="inferred from homology"/>
<evidence type="ECO:0000256" key="1">
    <source>
        <dbReference type="ARBA" id="ARBA00008558"/>
    </source>
</evidence>
<dbReference type="Gene3D" id="3.40.1190.20">
    <property type="match status" value="1"/>
</dbReference>
<dbReference type="EMBL" id="CYPR01000173">
    <property type="protein sequence ID" value="CUH39901.1"/>
    <property type="molecule type" value="Genomic_DNA"/>
</dbReference>
<evidence type="ECO:0000313" key="5">
    <source>
        <dbReference type="Proteomes" id="UP000049455"/>
    </source>
</evidence>
<keyword evidence="2" id="KW-0413">Isomerase</keyword>
<dbReference type="Proteomes" id="UP000049455">
    <property type="component" value="Unassembled WGS sequence"/>
</dbReference>
<dbReference type="PANTHER" id="PTHR15108">
    <property type="entry name" value="N-ACYLGLUCOSAMINE-2-EPIMERASE"/>
    <property type="match status" value="1"/>
</dbReference>
<keyword evidence="4" id="KW-0808">Transferase</keyword>
<accession>A0A0M7BBY7</accession>
<dbReference type="SUPFAM" id="SSF48208">
    <property type="entry name" value="Six-hairpin glycosidases"/>
    <property type="match status" value="1"/>
</dbReference>
<dbReference type="STRING" id="313367.JSE7799_02629"/>
<dbReference type="GO" id="GO:0008673">
    <property type="term" value="F:2-dehydro-3-deoxygluconokinase activity"/>
    <property type="evidence" value="ECO:0007669"/>
    <property type="project" value="UniProtKB-EC"/>
</dbReference>
<dbReference type="AlphaFoldDB" id="A0A0M7BBY7"/>
<dbReference type="InterPro" id="IPR029056">
    <property type="entry name" value="Ribokinase-like"/>
</dbReference>
<dbReference type="Gene3D" id="1.50.10.10">
    <property type="match status" value="1"/>
</dbReference>
<dbReference type="InterPro" id="IPR012341">
    <property type="entry name" value="6hp_glycosidase-like_sf"/>
</dbReference>
<reference evidence="4 5" key="1">
    <citation type="submission" date="2015-09" db="EMBL/GenBank/DDBJ databases">
        <authorList>
            <person name="Jackson K.R."/>
            <person name="Lunt B.L."/>
            <person name="Fisher J.N.B."/>
            <person name="Gardner A.V."/>
            <person name="Bailey M.E."/>
            <person name="Deus L.M."/>
            <person name="Earl A.S."/>
            <person name="Gibby P.D."/>
            <person name="Hartmann K.A."/>
            <person name="Liu J.E."/>
            <person name="Manci A.M."/>
            <person name="Nielsen D.A."/>
            <person name="Solomon M.B."/>
            <person name="Breakwell D.P."/>
            <person name="Burnett S.H."/>
            <person name="Grose J.H."/>
        </authorList>
    </citation>
    <scope>NUCLEOTIDE SEQUENCE [LARGE SCALE GENOMIC DNA]</scope>
    <source>
        <strain evidence="4 5">CECT 7799</strain>
    </source>
</reference>